<comment type="caution">
    <text evidence="1">The sequence shown here is derived from an EMBL/GenBank/DDBJ whole genome shotgun (WGS) entry which is preliminary data.</text>
</comment>
<evidence type="ECO:0008006" key="3">
    <source>
        <dbReference type="Google" id="ProtNLM"/>
    </source>
</evidence>
<dbReference type="SUPFAM" id="SSF53850">
    <property type="entry name" value="Periplasmic binding protein-like II"/>
    <property type="match status" value="1"/>
</dbReference>
<keyword evidence="2" id="KW-1185">Reference proteome</keyword>
<proteinExistence type="predicted"/>
<sequence>MRSVFFTGLALLLLAIQLLAAVNARTVIFALPYDNRDVMQDYHVQLLQKALSYSTTPYILQPAKETMAQSRVLREISQHTGIVDVFWSMTSVEREKMLKPVRVPLSRGLLGWRLLLVNENAPFLSTPRTKQNTLFVQGHDWPDSQILKANGYKIHAANDYHSMFTMVEKGRVNALPRSVIEIADEHKNIAAKLFIAPDLMLYYPTAEYFFVSNSDTNLAAAIEYGLIEMYKDGSFNALFEQRYGTILTQLAQQKRKVLKLQNPLLPTATPLDKPEYWQPLPGHFEQINW</sequence>
<dbReference type="AlphaFoldDB" id="A0A7Y5ARY6"/>
<dbReference type="Proteomes" id="UP000523161">
    <property type="component" value="Unassembled WGS sequence"/>
</dbReference>
<organism evidence="1 2">
    <name type="scientific">Rheinheimera lutimaris</name>
    <dbReference type="NCBI Taxonomy" id="2740584"/>
    <lineage>
        <taxon>Bacteria</taxon>
        <taxon>Pseudomonadati</taxon>
        <taxon>Pseudomonadota</taxon>
        <taxon>Gammaproteobacteria</taxon>
        <taxon>Chromatiales</taxon>
        <taxon>Chromatiaceae</taxon>
        <taxon>Rheinheimera</taxon>
    </lineage>
</organism>
<reference evidence="1 2" key="1">
    <citation type="submission" date="2020-06" db="EMBL/GenBank/DDBJ databases">
        <title>Rheinheimera sp. nov., a marine bacterium isolated from coastal.</title>
        <authorList>
            <person name="Yu Q."/>
            <person name="Qi Y."/>
            <person name="Pu J."/>
        </authorList>
    </citation>
    <scope>NUCLEOTIDE SEQUENCE [LARGE SCALE GENOMIC DNA]</scope>
    <source>
        <strain evidence="1 2">YQF-2</strain>
    </source>
</reference>
<dbReference type="RefSeq" id="WP_173501042.1">
    <property type="nucleotide sequence ID" value="NZ_JABSOD010000007.1"/>
</dbReference>
<name>A0A7Y5ARY6_9GAMM</name>
<dbReference type="Gene3D" id="3.40.190.10">
    <property type="entry name" value="Periplasmic binding protein-like II"/>
    <property type="match status" value="2"/>
</dbReference>
<protein>
    <recommendedName>
        <fullName evidence="3">Solute-binding protein family 3/N-terminal domain-containing protein</fullName>
    </recommendedName>
</protein>
<evidence type="ECO:0000313" key="1">
    <source>
        <dbReference type="EMBL" id="NRQ42801.1"/>
    </source>
</evidence>
<gene>
    <name evidence="1" type="ORF">HRH59_09585</name>
</gene>
<evidence type="ECO:0000313" key="2">
    <source>
        <dbReference type="Proteomes" id="UP000523161"/>
    </source>
</evidence>
<accession>A0A7Y5ARY6</accession>
<dbReference type="EMBL" id="JABSOD010000007">
    <property type="protein sequence ID" value="NRQ42801.1"/>
    <property type="molecule type" value="Genomic_DNA"/>
</dbReference>